<evidence type="ECO:0000313" key="2">
    <source>
        <dbReference type="Proteomes" id="UP000030753"/>
    </source>
</evidence>
<dbReference type="OrthoDB" id="4489302at2759"/>
<dbReference type="AlphaFoldDB" id="W9HET8"/>
<accession>W9HET8</accession>
<sequence>MMEDQENMASESSSVVKRAVILVTCPVNASINKVLAALGSKIKRKTPAVFDWQAGIRPSITENLCYARHMAIFLTPVQVWEDEDLSFEARFSSGTFWDHRGSLSTTKIAKSGTCGAGESWSKDAIESIEAVEPLGITDLSDEQIFEEIFKSLFCNWVYLPIWWNCQDFAIRLGYMLAPTMHTRTALGSMLCNLRKEMEREVIEKRYCISRSYYMASHIGAMVSGVAAETAALSLVAAPLLPVFLASVFGTLALEMGYRWLDEERARSWVVSMSQVENQFPLLKDLHMDLFIGLTKSWKARLIHKKIAR</sequence>
<organism evidence="1 2">
    <name type="scientific">Fusarium oxysporum NRRL 32931</name>
    <dbReference type="NCBI Taxonomy" id="660029"/>
    <lineage>
        <taxon>Eukaryota</taxon>
        <taxon>Fungi</taxon>
        <taxon>Dikarya</taxon>
        <taxon>Ascomycota</taxon>
        <taxon>Pezizomycotina</taxon>
        <taxon>Sordariomycetes</taxon>
        <taxon>Hypocreomycetidae</taxon>
        <taxon>Hypocreales</taxon>
        <taxon>Nectriaceae</taxon>
        <taxon>Fusarium</taxon>
        <taxon>Fusarium oxysporum species complex</taxon>
    </lineage>
</organism>
<gene>
    <name evidence="1" type="ORF">FOYG_17321</name>
</gene>
<protein>
    <submittedName>
        <fullName evidence="1">Uncharacterized protein</fullName>
    </submittedName>
</protein>
<proteinExistence type="predicted"/>
<dbReference type="HOGENOM" id="CLU_1026891_0_0_1"/>
<dbReference type="EMBL" id="JH717862">
    <property type="protein sequence ID" value="EWY79519.1"/>
    <property type="molecule type" value="Genomic_DNA"/>
</dbReference>
<reference evidence="1 2" key="1">
    <citation type="submission" date="2011-06" db="EMBL/GenBank/DDBJ databases">
        <title>The Genome Sequence of Fusarium oxysporum FOSC 3-a.</title>
        <authorList>
            <consortium name="The Broad Institute Genome Sequencing Platform"/>
            <person name="Ma L.-J."/>
            <person name="Gale L.R."/>
            <person name="Schwartz D.C."/>
            <person name="Zhou S."/>
            <person name="Corby-Kistler H."/>
            <person name="Young S.K."/>
            <person name="Zeng Q."/>
            <person name="Gargeya S."/>
            <person name="Fitzgerald M."/>
            <person name="Haas B."/>
            <person name="Abouelleil A."/>
            <person name="Alvarado L."/>
            <person name="Arachchi H.M."/>
            <person name="Berlin A."/>
            <person name="Brown A."/>
            <person name="Chapman S.B."/>
            <person name="Chen Z."/>
            <person name="Dunbar C."/>
            <person name="Freedman E."/>
            <person name="Gearin G."/>
            <person name="Gellesch M."/>
            <person name="Goldberg J."/>
            <person name="Griggs A."/>
            <person name="Gujja S."/>
            <person name="Heiman D."/>
            <person name="Howarth C."/>
            <person name="Larson L."/>
            <person name="Lui A."/>
            <person name="MacDonald P.J.P."/>
            <person name="Mehta T."/>
            <person name="Montmayeur A."/>
            <person name="Murphy C."/>
            <person name="Neiman D."/>
            <person name="Pearson M."/>
            <person name="Priest M."/>
            <person name="Roberts A."/>
            <person name="Saif S."/>
            <person name="Shea T."/>
            <person name="Shenoy N."/>
            <person name="Sisk P."/>
            <person name="Stolte C."/>
            <person name="Sykes S."/>
            <person name="Wortman J."/>
            <person name="Nusbaum C."/>
            <person name="Birren B."/>
        </authorList>
    </citation>
    <scope>NUCLEOTIDE SEQUENCE [LARGE SCALE GENOMIC DNA]</scope>
    <source>
        <strain evidence="2">FOSC 3-a</strain>
    </source>
</reference>
<name>W9HET8_FUSOX</name>
<dbReference type="Proteomes" id="UP000030753">
    <property type="component" value="Unassembled WGS sequence"/>
</dbReference>
<evidence type="ECO:0000313" key="1">
    <source>
        <dbReference type="EMBL" id="EWY79519.1"/>
    </source>
</evidence>